<reference evidence="3" key="1">
    <citation type="journal article" date="2019" name="Front. Microbiol.">
        <title>Pandoravirus Celtis Illustrates the Microevolution Processes at Work in the Giant Pandoraviridae Genomes.</title>
        <authorList>
            <person name="Legendre M."/>
            <person name="Alempic J.M."/>
            <person name="Philippe N."/>
            <person name="Lartigue A."/>
            <person name="Jeudy S."/>
            <person name="Poirot O."/>
            <person name="Ta N.T."/>
            <person name="Nin S."/>
            <person name="Coute Y."/>
            <person name="Abergel C."/>
            <person name="Claverie J.M."/>
        </authorList>
    </citation>
    <scope>NUCLEOTIDE SEQUENCE</scope>
</reference>
<proteinExistence type="predicted"/>
<feature type="region of interest" description="Disordered" evidence="1">
    <location>
        <begin position="279"/>
        <end position="322"/>
    </location>
</feature>
<keyword evidence="2" id="KW-0812">Transmembrane</keyword>
<gene>
    <name evidence="3" type="ORF">pclt_cds_257</name>
</gene>
<evidence type="ECO:0000256" key="2">
    <source>
        <dbReference type="SAM" id="Phobius"/>
    </source>
</evidence>
<evidence type="ECO:0000256" key="1">
    <source>
        <dbReference type="SAM" id="MobiDB-lite"/>
    </source>
</evidence>
<feature type="region of interest" description="Disordered" evidence="1">
    <location>
        <begin position="1"/>
        <end position="43"/>
    </location>
</feature>
<keyword evidence="2" id="KW-0472">Membrane</keyword>
<protein>
    <submittedName>
        <fullName evidence="3">Uncharacterized protein</fullName>
    </submittedName>
</protein>
<feature type="transmembrane region" description="Helical" evidence="2">
    <location>
        <begin position="96"/>
        <end position="116"/>
    </location>
</feature>
<name>A0A4D6EGC7_9VIRU</name>
<sequence>MDCGRASSWRARPSKKAAADQGKRRPLLEPPKSGNKKKRRGPGVIIGSRACARDIDDQAHHNFECTRGFSFFSPFSRHRIGAFLQRIMRANNRQTAATVVIGAAVGALAGGLFGAMRGKMQRGKVQRGGPDLGYEWPYVRTDHDLCEFIGRLSVFRRVSTEHYRAVGDACDDMVALMAVVQDRTVPTQALWQTKSFRYLKRVGDALAGLADAVVEASRLAAARLVTENRASRRATVGAPKSKDGDVVEFEACADGICGIMTNYHASIARTIATRAGGTSFGDADIQGQDDIDEGSDASDLDSDDDDDYTDDDSGYDDSEYDE</sequence>
<evidence type="ECO:0000313" key="3">
    <source>
        <dbReference type="EMBL" id="QBZ80855.1"/>
    </source>
</evidence>
<accession>A0A4D6EGC7</accession>
<dbReference type="EMBL" id="MK174290">
    <property type="protein sequence ID" value="QBZ80855.1"/>
    <property type="molecule type" value="Genomic_DNA"/>
</dbReference>
<dbReference type="Proteomes" id="UP001237152">
    <property type="component" value="Segment"/>
</dbReference>
<feature type="compositionally biased region" description="Acidic residues" evidence="1">
    <location>
        <begin position="287"/>
        <end position="322"/>
    </location>
</feature>
<feature type="compositionally biased region" description="Basic and acidic residues" evidence="1">
    <location>
        <begin position="17"/>
        <end position="27"/>
    </location>
</feature>
<keyword evidence="2" id="KW-1133">Transmembrane helix</keyword>
<evidence type="ECO:0000313" key="4">
    <source>
        <dbReference type="Proteomes" id="UP001237152"/>
    </source>
</evidence>
<organism evidence="3 4">
    <name type="scientific">Pandoravirus celtis</name>
    <dbReference type="NCBI Taxonomy" id="2568002"/>
    <lineage>
        <taxon>Viruses</taxon>
        <taxon>Pandoravirus</taxon>
    </lineage>
</organism>